<dbReference type="PANTHER" id="PTHR47356:SF2">
    <property type="entry name" value="FAD-BINDING DOMAIN-CONTAINING PROTEIN-RELATED"/>
    <property type="match status" value="1"/>
</dbReference>
<dbReference type="GO" id="GO:0004497">
    <property type="term" value="F:monooxygenase activity"/>
    <property type="evidence" value="ECO:0007669"/>
    <property type="project" value="InterPro"/>
</dbReference>
<reference evidence="1" key="1">
    <citation type="submission" date="2021-07" db="EMBL/GenBank/DDBJ databases">
        <title>Draft genome of Mortierella alpina, strain LL118, isolated from an aspen leaf litter sample.</title>
        <authorList>
            <person name="Yang S."/>
            <person name="Vinatzer B.A."/>
        </authorList>
    </citation>
    <scope>NUCLEOTIDE SEQUENCE</scope>
    <source>
        <strain evidence="1">LL118</strain>
    </source>
</reference>
<dbReference type="Gene3D" id="3.50.50.60">
    <property type="entry name" value="FAD/NAD(P)-binding domain"/>
    <property type="match status" value="1"/>
</dbReference>
<evidence type="ECO:0008006" key="3">
    <source>
        <dbReference type="Google" id="ProtNLM"/>
    </source>
</evidence>
<evidence type="ECO:0000313" key="2">
    <source>
        <dbReference type="Proteomes" id="UP000717515"/>
    </source>
</evidence>
<gene>
    <name evidence="1" type="ORF">KVV02_008768</name>
</gene>
<proteinExistence type="predicted"/>
<comment type="caution">
    <text evidence="1">The sequence shown here is derived from an EMBL/GenBank/DDBJ whole genome shotgun (WGS) entry which is preliminary data.</text>
</comment>
<dbReference type="InterPro" id="IPR036188">
    <property type="entry name" value="FAD/NAD-bd_sf"/>
</dbReference>
<name>A0A9P8CUG5_MORAP</name>
<accession>A0A9P8CUG5</accession>
<dbReference type="SUPFAM" id="SSF51905">
    <property type="entry name" value="FAD/NAD(P)-binding domain"/>
    <property type="match status" value="1"/>
</dbReference>
<dbReference type="Proteomes" id="UP000717515">
    <property type="component" value="Unassembled WGS sequence"/>
</dbReference>
<protein>
    <recommendedName>
        <fullName evidence="3">FAD-binding domain-containing protein</fullName>
    </recommendedName>
</protein>
<dbReference type="InterPro" id="IPR050562">
    <property type="entry name" value="FAD_mOase_fung"/>
</dbReference>
<dbReference type="EMBL" id="JAIFTL010000279">
    <property type="protein sequence ID" value="KAG9320558.1"/>
    <property type="molecule type" value="Genomic_DNA"/>
</dbReference>
<sequence>MTLTNYFCATDSAGYPALVFARPELYDLLISKIPPEKIFMNKKILSMEQNALGVMIRCHDGSNHHGDILVGADGAYSGVRQGLYKNLAKKKLLPKTDSEDLELGYIVMVGVTDPLDENKYPELKDTHTHFRQVLGDKCIALAIRCCHKQVKKLSERIFRNMMFNYMPAFLRVRHYAKAASYQPQASFLPTIPPRGTGPVEPQMQSKRYRKELEKKKAGALLETVESNETVPVQSQ</sequence>
<organism evidence="1 2">
    <name type="scientific">Mortierella alpina</name>
    <name type="common">Oleaginous fungus</name>
    <name type="synonym">Mortierella renispora</name>
    <dbReference type="NCBI Taxonomy" id="64518"/>
    <lineage>
        <taxon>Eukaryota</taxon>
        <taxon>Fungi</taxon>
        <taxon>Fungi incertae sedis</taxon>
        <taxon>Mucoromycota</taxon>
        <taxon>Mortierellomycotina</taxon>
        <taxon>Mortierellomycetes</taxon>
        <taxon>Mortierellales</taxon>
        <taxon>Mortierellaceae</taxon>
        <taxon>Mortierella</taxon>
    </lineage>
</organism>
<dbReference type="AlphaFoldDB" id="A0A9P8CUG5"/>
<dbReference type="PANTHER" id="PTHR47356">
    <property type="entry name" value="FAD-DEPENDENT MONOOXYGENASE ASQG-RELATED"/>
    <property type="match status" value="1"/>
</dbReference>
<evidence type="ECO:0000313" key="1">
    <source>
        <dbReference type="EMBL" id="KAG9320558.1"/>
    </source>
</evidence>